<reference evidence="1" key="1">
    <citation type="submission" date="2014-09" db="EMBL/GenBank/DDBJ databases">
        <authorList>
            <person name="Magalhaes I.L.F."/>
            <person name="Oliveira U."/>
            <person name="Santos F.R."/>
            <person name="Vidigal T.H.D.A."/>
            <person name="Brescovit A.D."/>
            <person name="Santos A.J."/>
        </authorList>
    </citation>
    <scope>NUCLEOTIDE SEQUENCE</scope>
    <source>
        <tissue evidence="1">Shoot tissue taken approximately 20 cm above the soil surface</tissue>
    </source>
</reference>
<reference evidence="1" key="2">
    <citation type="journal article" date="2015" name="Data Brief">
        <title>Shoot transcriptome of the giant reed, Arundo donax.</title>
        <authorList>
            <person name="Barrero R.A."/>
            <person name="Guerrero F.D."/>
            <person name="Moolhuijzen P."/>
            <person name="Goolsby J.A."/>
            <person name="Tidwell J."/>
            <person name="Bellgard S.E."/>
            <person name="Bellgard M.I."/>
        </authorList>
    </citation>
    <scope>NUCLEOTIDE SEQUENCE</scope>
    <source>
        <tissue evidence="1">Shoot tissue taken approximately 20 cm above the soil surface</tissue>
    </source>
</reference>
<organism evidence="1">
    <name type="scientific">Arundo donax</name>
    <name type="common">Giant reed</name>
    <name type="synonym">Donax arundinaceus</name>
    <dbReference type="NCBI Taxonomy" id="35708"/>
    <lineage>
        <taxon>Eukaryota</taxon>
        <taxon>Viridiplantae</taxon>
        <taxon>Streptophyta</taxon>
        <taxon>Embryophyta</taxon>
        <taxon>Tracheophyta</taxon>
        <taxon>Spermatophyta</taxon>
        <taxon>Magnoliopsida</taxon>
        <taxon>Liliopsida</taxon>
        <taxon>Poales</taxon>
        <taxon>Poaceae</taxon>
        <taxon>PACMAD clade</taxon>
        <taxon>Arundinoideae</taxon>
        <taxon>Arundineae</taxon>
        <taxon>Arundo</taxon>
    </lineage>
</organism>
<evidence type="ECO:0000313" key="1">
    <source>
        <dbReference type="EMBL" id="JAE33813.1"/>
    </source>
</evidence>
<proteinExistence type="predicted"/>
<dbReference type="AlphaFoldDB" id="A0A0A9HLM7"/>
<accession>A0A0A9HLM7</accession>
<name>A0A0A9HLM7_ARUDO</name>
<dbReference type="EMBL" id="GBRH01164083">
    <property type="protein sequence ID" value="JAE33813.1"/>
    <property type="molecule type" value="Transcribed_RNA"/>
</dbReference>
<sequence>MNICSCGTCWKVCLSNMECRTSMFGSLLPPEPTPAVRHIRHFSWVLQGLHHGNECGSHGRPFAANSFYGSRYLTVAGLQTDWPNGVSHIQLPVLFVIKLTRRYNICWCLVFLRDKSGLLFYNISGCKC</sequence>
<protein>
    <submittedName>
        <fullName evidence="1">Uncharacterized protein</fullName>
    </submittedName>
</protein>